<proteinExistence type="predicted"/>
<evidence type="ECO:0000313" key="3">
    <source>
        <dbReference type="EMBL" id="MFD2733589.1"/>
    </source>
</evidence>
<gene>
    <name evidence="3" type="ORF">ACFSSE_17910</name>
</gene>
<feature type="domain" description="Glycosyl transferase family 1" evidence="2">
    <location>
        <begin position="175"/>
        <end position="323"/>
    </location>
</feature>
<evidence type="ECO:0000313" key="4">
    <source>
        <dbReference type="Proteomes" id="UP001597546"/>
    </source>
</evidence>
<dbReference type="PANTHER" id="PTHR46401">
    <property type="entry name" value="GLYCOSYLTRANSFERASE WBBK-RELATED"/>
    <property type="match status" value="1"/>
</dbReference>
<dbReference type="EMBL" id="JBHULV010000058">
    <property type="protein sequence ID" value="MFD2733589.1"/>
    <property type="molecule type" value="Genomic_DNA"/>
</dbReference>
<dbReference type="CDD" id="cd03809">
    <property type="entry name" value="GT4_MtfB-like"/>
    <property type="match status" value="1"/>
</dbReference>
<dbReference type="Proteomes" id="UP001597546">
    <property type="component" value="Unassembled WGS sequence"/>
</dbReference>
<dbReference type="RefSeq" id="WP_379042582.1">
    <property type="nucleotide sequence ID" value="NZ_JBHSKW010000025.1"/>
</dbReference>
<accession>A0ABW5TXC4</accession>
<evidence type="ECO:0000256" key="1">
    <source>
        <dbReference type="ARBA" id="ARBA00022679"/>
    </source>
</evidence>
<evidence type="ECO:0000259" key="2">
    <source>
        <dbReference type="Pfam" id="PF00534"/>
    </source>
</evidence>
<dbReference type="Gene3D" id="3.40.50.2000">
    <property type="entry name" value="Glycogen Phosphorylase B"/>
    <property type="match status" value="2"/>
</dbReference>
<sequence length="349" mass="39881">MEKVMIDCERMKYPFSGLAHFCRNLVNKIVEKSANEIDYTIFLPKDLKGCFGNKANYITVNPLHKLVLPAYRNTIWHATSQVKNYQPAGKNIKKILTIHDLNFLIEKDSAIKIKKLLNNIQNKIDNADYVSFISEFTLNQTKEHLNLGDKITKVIYNGSEIDVPEILSEPIYVPTKKFLFTIGTILEKKNFHTLPSTIKNLDIELLIAGDICSPNYKNIILNEAKKHGVDNRVKIIGPINHNDKCWYYKNCLAFAFPSLAEGFGLPPAEAMRFGKPIFLSKHTSLPEIGGNAAYYFNSFDAEEMAETLENGLHDFEKNNKTIEILEQSKKFSWTNAADEYIDIYKMLSK</sequence>
<dbReference type="SUPFAM" id="SSF53756">
    <property type="entry name" value="UDP-Glycosyltransferase/glycogen phosphorylase"/>
    <property type="match status" value="1"/>
</dbReference>
<organism evidence="3 4">
    <name type="scientific">Pedobacter alpinus</name>
    <dbReference type="NCBI Taxonomy" id="1590643"/>
    <lineage>
        <taxon>Bacteria</taxon>
        <taxon>Pseudomonadati</taxon>
        <taxon>Bacteroidota</taxon>
        <taxon>Sphingobacteriia</taxon>
        <taxon>Sphingobacteriales</taxon>
        <taxon>Sphingobacteriaceae</taxon>
        <taxon>Pedobacter</taxon>
    </lineage>
</organism>
<dbReference type="InterPro" id="IPR001296">
    <property type="entry name" value="Glyco_trans_1"/>
</dbReference>
<name>A0ABW5TXC4_9SPHI</name>
<protein>
    <submittedName>
        <fullName evidence="3">Glycosyltransferase family 4 protein</fullName>
    </submittedName>
</protein>
<keyword evidence="4" id="KW-1185">Reference proteome</keyword>
<reference evidence="4" key="1">
    <citation type="journal article" date="2019" name="Int. J. Syst. Evol. Microbiol.">
        <title>The Global Catalogue of Microorganisms (GCM) 10K type strain sequencing project: providing services to taxonomists for standard genome sequencing and annotation.</title>
        <authorList>
            <consortium name="The Broad Institute Genomics Platform"/>
            <consortium name="The Broad Institute Genome Sequencing Center for Infectious Disease"/>
            <person name="Wu L."/>
            <person name="Ma J."/>
        </authorList>
    </citation>
    <scope>NUCLEOTIDE SEQUENCE [LARGE SCALE GENOMIC DNA]</scope>
    <source>
        <strain evidence="4">KCTC 42456</strain>
    </source>
</reference>
<comment type="caution">
    <text evidence="3">The sequence shown here is derived from an EMBL/GenBank/DDBJ whole genome shotgun (WGS) entry which is preliminary data.</text>
</comment>
<dbReference type="PANTHER" id="PTHR46401:SF2">
    <property type="entry name" value="GLYCOSYLTRANSFERASE WBBK-RELATED"/>
    <property type="match status" value="1"/>
</dbReference>
<dbReference type="Pfam" id="PF00534">
    <property type="entry name" value="Glycos_transf_1"/>
    <property type="match status" value="1"/>
</dbReference>
<keyword evidence="1" id="KW-0808">Transferase</keyword>